<keyword evidence="1" id="KW-0472">Membrane</keyword>
<gene>
    <name evidence="2" type="ORF">GCM10008908_28090</name>
</gene>
<keyword evidence="3" id="KW-1185">Reference proteome</keyword>
<dbReference type="Gene3D" id="3.30.1870.10">
    <property type="entry name" value="EreA-like, domain 2"/>
    <property type="match status" value="1"/>
</dbReference>
<dbReference type="EMBL" id="BAAACI010000007">
    <property type="protein sequence ID" value="GAA0775816.1"/>
    <property type="molecule type" value="Genomic_DNA"/>
</dbReference>
<reference evidence="2 3" key="1">
    <citation type="journal article" date="2019" name="Int. J. Syst. Evol. Microbiol.">
        <title>The Global Catalogue of Microorganisms (GCM) 10K type strain sequencing project: providing services to taxonomists for standard genome sequencing and annotation.</title>
        <authorList>
            <consortium name="The Broad Institute Genomics Platform"/>
            <consortium name="The Broad Institute Genome Sequencing Center for Infectious Disease"/>
            <person name="Wu L."/>
            <person name="Ma J."/>
        </authorList>
    </citation>
    <scope>NUCLEOTIDE SEQUENCE [LARGE SCALE GENOMIC DNA]</scope>
    <source>
        <strain evidence="2 3">JCM 1417</strain>
    </source>
</reference>
<dbReference type="Proteomes" id="UP001501047">
    <property type="component" value="Unassembled WGS sequence"/>
</dbReference>
<evidence type="ECO:0000256" key="1">
    <source>
        <dbReference type="SAM" id="Phobius"/>
    </source>
</evidence>
<sequence>MKGKKCSSIIMVMIVVIILGYYAYSNFYKVKPVDKYLADNYKTADFTEEGISNTFKLIDDSSEYDIFFTGEYHGMLGNEKISIEMLKYLNQKEGVRYLICELQYSIVSKLNQYIQNGDEQMLKEAIEVVRNAAPSYGGDDYYKFWQELYNYNKTLPSDKKIQAFGIDIDFQVNYTLNEMLSLIPNKEPGEGIKKKINDFKNILSNNVEDDEAIVTILVNLNKDINNNADVYKAFFGDNFNKFKNNLDSMMNTIKFMKNQSEYRDDLIYDNFIRIYNENPKGKYYGQFGTAHIFRENIKSNGEETITLAKFIEEKGNLKVLSMPISSSEIVIPKKDIEKLKLEKFTLFKLNGKNSPYKKGLENSLVDNLFELTNGSTVDNYQYVICFWYK</sequence>
<evidence type="ECO:0000313" key="2">
    <source>
        <dbReference type="EMBL" id="GAA0775816.1"/>
    </source>
</evidence>
<proteinExistence type="predicted"/>
<accession>A0ABN1KTU4</accession>
<dbReference type="RefSeq" id="WP_343827104.1">
    <property type="nucleotide sequence ID" value="NZ_BAAACI010000007.1"/>
</dbReference>
<name>A0ABN1KTU4_CLOSU</name>
<comment type="caution">
    <text evidence="2">The sequence shown here is derived from an EMBL/GenBank/DDBJ whole genome shotgun (WGS) entry which is preliminary data.</text>
</comment>
<dbReference type="SUPFAM" id="SSF159501">
    <property type="entry name" value="EreA/ChaN-like"/>
    <property type="match status" value="1"/>
</dbReference>
<evidence type="ECO:0008006" key="4">
    <source>
        <dbReference type="Google" id="ProtNLM"/>
    </source>
</evidence>
<evidence type="ECO:0000313" key="3">
    <source>
        <dbReference type="Proteomes" id="UP001501047"/>
    </source>
</evidence>
<keyword evidence="1" id="KW-1133">Transmembrane helix</keyword>
<organism evidence="2 3">
    <name type="scientific">Clostridium subterminale</name>
    <dbReference type="NCBI Taxonomy" id="1550"/>
    <lineage>
        <taxon>Bacteria</taxon>
        <taxon>Bacillati</taxon>
        <taxon>Bacillota</taxon>
        <taxon>Clostridia</taxon>
        <taxon>Eubacteriales</taxon>
        <taxon>Clostridiaceae</taxon>
        <taxon>Clostridium</taxon>
    </lineage>
</organism>
<keyword evidence="1" id="KW-0812">Transmembrane</keyword>
<feature type="transmembrane region" description="Helical" evidence="1">
    <location>
        <begin position="7"/>
        <end position="24"/>
    </location>
</feature>
<protein>
    <recommendedName>
        <fullName evidence="4">Erythromycin esterase</fullName>
    </recommendedName>
</protein>